<evidence type="ECO:0000256" key="1">
    <source>
        <dbReference type="SAM" id="Phobius"/>
    </source>
</evidence>
<organism evidence="2 3">
    <name type="scientific">Humisphaera borealis</name>
    <dbReference type="NCBI Taxonomy" id="2807512"/>
    <lineage>
        <taxon>Bacteria</taxon>
        <taxon>Pseudomonadati</taxon>
        <taxon>Planctomycetota</taxon>
        <taxon>Phycisphaerae</taxon>
        <taxon>Tepidisphaerales</taxon>
        <taxon>Tepidisphaeraceae</taxon>
        <taxon>Humisphaera</taxon>
    </lineage>
</organism>
<reference evidence="2 3" key="1">
    <citation type="submission" date="2020-10" db="EMBL/GenBank/DDBJ databases">
        <title>Wide distribution of Phycisphaera-like planctomycetes from WD2101 soil group in peatlands and genome analysis of the first cultivated representative.</title>
        <authorList>
            <person name="Dedysh S.N."/>
            <person name="Beletsky A.V."/>
            <person name="Ivanova A."/>
            <person name="Kulichevskaya I.S."/>
            <person name="Suzina N.E."/>
            <person name="Philippov D.A."/>
            <person name="Rakitin A.L."/>
            <person name="Mardanov A.V."/>
            <person name="Ravin N.V."/>
        </authorList>
    </citation>
    <scope>NUCLEOTIDE SEQUENCE [LARGE SCALE GENOMIC DNA]</scope>
    <source>
        <strain evidence="2 3">M1803</strain>
    </source>
</reference>
<evidence type="ECO:0000313" key="3">
    <source>
        <dbReference type="Proteomes" id="UP000593765"/>
    </source>
</evidence>
<feature type="transmembrane region" description="Helical" evidence="1">
    <location>
        <begin position="107"/>
        <end position="129"/>
    </location>
</feature>
<feature type="transmembrane region" description="Helical" evidence="1">
    <location>
        <begin position="516"/>
        <end position="540"/>
    </location>
</feature>
<feature type="transmembrane region" description="Helical" evidence="1">
    <location>
        <begin position="485"/>
        <end position="510"/>
    </location>
</feature>
<proteinExistence type="predicted"/>
<feature type="transmembrane region" description="Helical" evidence="1">
    <location>
        <begin position="135"/>
        <end position="160"/>
    </location>
</feature>
<feature type="transmembrane region" description="Helical" evidence="1">
    <location>
        <begin position="64"/>
        <end position="86"/>
    </location>
</feature>
<feature type="transmembrane region" description="Helical" evidence="1">
    <location>
        <begin position="328"/>
        <end position="349"/>
    </location>
</feature>
<feature type="transmembrane region" description="Helical" evidence="1">
    <location>
        <begin position="355"/>
        <end position="376"/>
    </location>
</feature>
<feature type="transmembrane region" description="Helical" evidence="1">
    <location>
        <begin position="30"/>
        <end position="52"/>
    </location>
</feature>
<keyword evidence="3" id="KW-1185">Reference proteome</keyword>
<dbReference type="RefSeq" id="WP_206295599.1">
    <property type="nucleotide sequence ID" value="NZ_CP063458.1"/>
</dbReference>
<keyword evidence="1" id="KW-0812">Transmembrane</keyword>
<dbReference type="InterPro" id="IPR031584">
    <property type="entry name" value="Put_ABC_export"/>
</dbReference>
<feature type="transmembrane region" description="Helical" evidence="1">
    <location>
        <begin position="437"/>
        <end position="464"/>
    </location>
</feature>
<dbReference type="EMBL" id="CP063458">
    <property type="protein sequence ID" value="QOV92265.1"/>
    <property type="molecule type" value="Genomic_DNA"/>
</dbReference>
<keyword evidence="1" id="KW-0472">Membrane</keyword>
<keyword evidence="1" id="KW-1133">Transmembrane helix</keyword>
<dbReference type="AlphaFoldDB" id="A0A7M2X3K8"/>
<feature type="transmembrane region" description="Helical" evidence="1">
    <location>
        <begin position="397"/>
        <end position="417"/>
    </location>
</feature>
<dbReference type="Pfam" id="PF16962">
    <property type="entry name" value="ABC_export"/>
    <property type="match status" value="1"/>
</dbReference>
<dbReference type="Proteomes" id="UP000593765">
    <property type="component" value="Chromosome"/>
</dbReference>
<feature type="transmembrane region" description="Helical" evidence="1">
    <location>
        <begin position="240"/>
        <end position="259"/>
    </location>
</feature>
<gene>
    <name evidence="2" type="ORF">IPV69_13270</name>
</gene>
<accession>A0A7M2X3K8</accession>
<evidence type="ECO:0000313" key="2">
    <source>
        <dbReference type="EMBL" id="QOV92265.1"/>
    </source>
</evidence>
<name>A0A7M2X3K8_9BACT</name>
<sequence length="551" mass="58952">MPPALRHLIRLQLRGIFRSALRRAKTPRGAIFFAFGVLVFIAWLTPAILSAQVAKPKPAEVRNVMPLILLGIGLLTTFTSAGEKAIAFTGGESDFLFPGPFSRRQLLLYKLFKGTAVAAITALIVSIAIYRNATYWIACYLGCFLTLLFVQFGSTAALLVGQWLGGKFRSRGRLLAMACIGLMLLIALRAAVGENGWNLLLVDPRVVIQRLARTPTGQVLLAPFTVLTEIITAERLWPDLPIWTLAGVVINAALVWVIIRLDAFFLEAAAGATDRRHERMRRLRSGGAMAVVAPATSRRSVPMYPRWGGAGAIAWRQTTHAFRASRSLLVVLLVIAVAIGPFLIASSRANDPNSVLIPVFAAMAWISVILTSVLRFDFRADLDTIETLKTLPLSPSAISLGQVLTPTVLLTIIQWVVLAATTAVTWNYPAGAAARPALMVAAVVVLPFNALMIVAENIIFLIAPTRPAAAGPGDFSALGRQIFTLAIRAVGVGIAGGIAAVFAVVVFVFAGNSLVAATAVALVVLTLEVAAALPLLGFAYRRFDPSVHMPG</sequence>
<dbReference type="KEGG" id="hbs:IPV69_13270"/>
<protein>
    <submittedName>
        <fullName evidence="2">Uncharacterized protein</fullName>
    </submittedName>
</protein>
<feature type="transmembrane region" description="Helical" evidence="1">
    <location>
        <begin position="172"/>
        <end position="192"/>
    </location>
</feature>